<dbReference type="Pfam" id="PF01645">
    <property type="entry name" value="Glu_synthase"/>
    <property type="match status" value="1"/>
</dbReference>
<keyword evidence="12" id="KW-0314">Glutamate biosynthesis</keyword>
<keyword evidence="5" id="KW-0285">Flavoprotein</keyword>
<dbReference type="InterPro" id="IPR013785">
    <property type="entry name" value="Aldolase_TIM"/>
</dbReference>
<keyword evidence="11" id="KW-0411">Iron-sulfur</keyword>
<dbReference type="SUPFAM" id="SSF69336">
    <property type="entry name" value="Alpha subunit of glutamate synthase, C-terminal domain"/>
    <property type="match status" value="1"/>
</dbReference>
<keyword evidence="7" id="KW-0479">Metal-binding</keyword>
<keyword evidence="10" id="KW-0408">Iron</keyword>
<comment type="similarity">
    <text evidence="3">Belongs to the glutamate synthase family.</text>
</comment>
<dbReference type="PANTHER" id="PTHR11938:SF133">
    <property type="entry name" value="GLUTAMATE SYNTHASE (NADH)"/>
    <property type="match status" value="1"/>
</dbReference>
<dbReference type="PANTHER" id="PTHR11938">
    <property type="entry name" value="FAD NADPH DEHYDROGENASE/OXIDOREDUCTASE"/>
    <property type="match status" value="1"/>
</dbReference>
<dbReference type="CDD" id="cd00504">
    <property type="entry name" value="GXGXG"/>
    <property type="match status" value="1"/>
</dbReference>
<keyword evidence="6" id="KW-0288">FMN</keyword>
<dbReference type="CDD" id="cd02808">
    <property type="entry name" value="GltS_FMN"/>
    <property type="match status" value="1"/>
</dbReference>
<protein>
    <submittedName>
        <fullName evidence="16">Alpha-hydroxy-acid oxidizing protein</fullName>
    </submittedName>
</protein>
<evidence type="ECO:0000256" key="5">
    <source>
        <dbReference type="ARBA" id="ARBA00022630"/>
    </source>
</evidence>
<keyword evidence="4" id="KW-0028">Amino-acid biosynthesis</keyword>
<evidence type="ECO:0000256" key="1">
    <source>
        <dbReference type="ARBA" id="ARBA00001917"/>
    </source>
</evidence>
<dbReference type="GO" id="GO:0006537">
    <property type="term" value="P:glutamate biosynthetic process"/>
    <property type="evidence" value="ECO:0007669"/>
    <property type="project" value="UniProtKB-KW"/>
</dbReference>
<evidence type="ECO:0000313" key="17">
    <source>
        <dbReference type="Proteomes" id="UP000663505"/>
    </source>
</evidence>
<dbReference type="PROSITE" id="PS51278">
    <property type="entry name" value="GATASE_TYPE_2"/>
    <property type="match status" value="1"/>
</dbReference>
<dbReference type="Gene3D" id="3.20.20.70">
    <property type="entry name" value="Aldolase class I"/>
    <property type="match status" value="2"/>
</dbReference>
<dbReference type="GO" id="GO:0015930">
    <property type="term" value="F:glutamate synthase activity"/>
    <property type="evidence" value="ECO:0007669"/>
    <property type="project" value="InterPro"/>
</dbReference>
<dbReference type="Pfam" id="PF00310">
    <property type="entry name" value="GATase_2"/>
    <property type="match status" value="1"/>
</dbReference>
<evidence type="ECO:0000313" key="16">
    <source>
        <dbReference type="EMBL" id="QSO49820.1"/>
    </source>
</evidence>
<dbReference type="InterPro" id="IPR006982">
    <property type="entry name" value="Glu_synth_centr_N"/>
</dbReference>
<dbReference type="InterPro" id="IPR050711">
    <property type="entry name" value="ET-N_metabolism_enzyme"/>
</dbReference>
<evidence type="ECO:0000259" key="15">
    <source>
        <dbReference type="PROSITE" id="PS51278"/>
    </source>
</evidence>
<dbReference type="GO" id="GO:0051538">
    <property type="term" value="F:3 iron, 4 sulfur cluster binding"/>
    <property type="evidence" value="ECO:0007669"/>
    <property type="project" value="UniProtKB-KW"/>
</dbReference>
<dbReference type="GO" id="GO:0046872">
    <property type="term" value="F:metal ion binding"/>
    <property type="evidence" value="ECO:0007669"/>
    <property type="project" value="UniProtKB-KW"/>
</dbReference>
<dbReference type="Gene3D" id="2.160.20.60">
    <property type="entry name" value="Glutamate synthase, alpha subunit, C-terminal domain"/>
    <property type="match status" value="1"/>
</dbReference>
<dbReference type="Proteomes" id="UP000663505">
    <property type="component" value="Chromosome"/>
</dbReference>
<sequence>MQADREQDACGIFSCVHRQGVTSHKPIQMGVDALKAMKHRAGYVADEGDGCGLMLDIPSSLWSKWLSDAGADAQAIYRDKVAVVHVLHDGRKSDFNVHTLTARLEEAGAKVLLARKGDTNDSALGPSARREQPTFFQAAFEVGCKSVFQVKRFLEQTPGVHVSSCSTDSVVYKVVGDGDTLYAYYGDLQNPLCESSFVMAHTRYSTNTQTTFSRVQPFAALGHNGEINTIARFYSEAGMVGIPLDPLYSDSQMVSEVVEALTTERGWTLFETAELLFPPILNEIKQMPSDLADLYMFYRAMWGPFSQGPAAVMMRSGQEAVFAVDALGLRPMWEIKTPEFYCFSSEQGIVPPHTWASDPRPLAPGEKIGIQMTKGSVRLLAYTQLQREVLARAKERYSLQGERRTIHFSGSYEERDVASPYWNQKRPAMVRAAAFGWRDDDLKLLEAEVSTGAEPIRSIGYDGPMAVLDKGLTLLSDYLQETVAVVTNPAIDREREIEHFSTRMIVGKRPSMAGTYHDAPRLELQSPLLLDWLPDVFDIPRESIQSLANRYGTMTYEEALAALHTTPNGTAEILIHREDGESIEAALVRFRRMALEAVQAGAHAIVLDDRLQFRRGAYLDPFLALAAVHKSLQRSPGKDGESEHLRRRTSVIVRSAGIRNLHDIMVAVGLGADGVVPYLMWELAAEKASITGVENMYTALCKGIEKVISTIGIHELRGYERLFSAIGLSQEITEVLGVPEFYGGNKVGCTFATLEQNAVLRHQLYEEADERAVMKQRVFQIYPRIWKSAGQVAEGSLDYHEYYTRLQAFEQDNPVNLKHLLSIQAPLSTAVQPQDVDTTIDGHAYPLLISSMSFGSQGETAYRAYAEAAYRMNIVAMNGEGGEIKDLLTKYPRNRGRQIASGRFGVNAELCNGAYVLEIKIGQGAKPGEGGHLPGSKVTELVASARNAAPGIDLISPSNNHDIYSIEDLAQVIYELRAVNPTARIAVKVPVVPNIGTIAIGIVKAGADIVELSGFDGGTGAARAHALRRVGLPVEIGIDKVHRALSEAGIRHLAEIWADGGMKSGADVIKAILLGANRVGFGTMAMVALGCTACRACHKDTCHVGIATQMTSQEEAAQKGVAKFTPREFDIAVENLQRFFTSVGEQVRELTAMLGATRTQDLVGRRDLLVQEFGHDRADLSGMLRMEEMYKGAGTQISYRESVFAQGVQVESGALSLSYAVGETSATSTSFSHSGLSVKPGRGYAQIDSTGASESSRLLAGPSIRPVDRVVGTWQSGESARHGRPDVRSVVVHRDVAGAGFAAYHAPGQYTVAHGGAQDGTAKSALGGRVVVLKTRGASGNWVGGSVGKGLAYGAQHGLIIVQGNADARAGIRLSGADLVIGGQVKSPLDDNLGWIGARSNLKGFAFEYMTAGRVVVLGDPGPWICSGMTGGSVYVRYAPALGLTDESLRRRIAKGAKVRLSILDAQGELDVADLLLAYHRELRQSGQTETAQELSPLLKNPSEHFRMIRPATGQTDQDIATE</sequence>
<proteinExistence type="inferred from homology"/>
<keyword evidence="8" id="KW-0315">Glutamine amidotransferase</keyword>
<evidence type="ECO:0000256" key="11">
    <source>
        <dbReference type="ARBA" id="ARBA00023014"/>
    </source>
</evidence>
<comment type="cofactor">
    <cofactor evidence="1">
        <name>FMN</name>
        <dbReference type="ChEBI" id="CHEBI:58210"/>
    </cofactor>
</comment>
<evidence type="ECO:0000256" key="6">
    <source>
        <dbReference type="ARBA" id="ARBA00022643"/>
    </source>
</evidence>
<organism evidence="16 17">
    <name type="scientific">Alicyclobacillus mengziensis</name>
    <dbReference type="NCBI Taxonomy" id="2931921"/>
    <lineage>
        <taxon>Bacteria</taxon>
        <taxon>Bacillati</taxon>
        <taxon>Bacillota</taxon>
        <taxon>Bacilli</taxon>
        <taxon>Bacillales</taxon>
        <taxon>Alicyclobacillaceae</taxon>
        <taxon>Alicyclobacillus</taxon>
    </lineage>
</organism>
<feature type="domain" description="Glutamine amidotransferase type-2" evidence="15">
    <location>
        <begin position="10"/>
        <end position="373"/>
    </location>
</feature>
<dbReference type="InterPro" id="IPR036485">
    <property type="entry name" value="Glu_synth_asu_C_sf"/>
</dbReference>
<reference evidence="16 17" key="1">
    <citation type="submission" date="2021-02" db="EMBL/GenBank/DDBJ databases">
        <title>Alicyclobacillus curvatus sp. nov. and Alicyclobacillus mengziensis sp. nov., two acidophilic bacteria isolated from acid mine drainage.</title>
        <authorList>
            <person name="Huang Y."/>
        </authorList>
    </citation>
    <scope>NUCLEOTIDE SEQUENCE [LARGE SCALE GENOMIC DNA]</scope>
    <source>
        <strain evidence="16 17">S30H14</strain>
    </source>
</reference>
<evidence type="ECO:0000256" key="8">
    <source>
        <dbReference type="ARBA" id="ARBA00022962"/>
    </source>
</evidence>
<dbReference type="Pfam" id="PF04898">
    <property type="entry name" value="Glu_syn_central"/>
    <property type="match status" value="1"/>
</dbReference>
<evidence type="ECO:0000256" key="14">
    <source>
        <dbReference type="ARBA" id="ARBA00029440"/>
    </source>
</evidence>
<evidence type="ECO:0000256" key="2">
    <source>
        <dbReference type="ARBA" id="ARBA00001927"/>
    </source>
</evidence>
<gene>
    <name evidence="16" type="ORF">JZ786_11315</name>
</gene>
<dbReference type="Pfam" id="PF01493">
    <property type="entry name" value="GXGXG"/>
    <property type="match status" value="1"/>
</dbReference>
<dbReference type="SUPFAM" id="SSF51395">
    <property type="entry name" value="FMN-linked oxidoreductases"/>
    <property type="match status" value="1"/>
</dbReference>
<dbReference type="InterPro" id="IPR002932">
    <property type="entry name" value="Glu_synthdom"/>
</dbReference>
<keyword evidence="17" id="KW-1185">Reference proteome</keyword>
<evidence type="ECO:0000256" key="7">
    <source>
        <dbReference type="ARBA" id="ARBA00022723"/>
    </source>
</evidence>
<dbReference type="SUPFAM" id="SSF56235">
    <property type="entry name" value="N-terminal nucleophile aminohydrolases (Ntn hydrolases)"/>
    <property type="match status" value="1"/>
</dbReference>
<evidence type="ECO:0000256" key="10">
    <source>
        <dbReference type="ARBA" id="ARBA00023004"/>
    </source>
</evidence>
<evidence type="ECO:0000256" key="12">
    <source>
        <dbReference type="ARBA" id="ARBA00023164"/>
    </source>
</evidence>
<dbReference type="GO" id="GO:0019676">
    <property type="term" value="P:ammonia assimilation cycle"/>
    <property type="evidence" value="ECO:0007669"/>
    <property type="project" value="TreeGrafter"/>
</dbReference>
<evidence type="ECO:0000256" key="13">
    <source>
        <dbReference type="ARBA" id="ARBA00023291"/>
    </source>
</evidence>
<dbReference type="EMBL" id="CP071182">
    <property type="protein sequence ID" value="QSO49820.1"/>
    <property type="molecule type" value="Genomic_DNA"/>
</dbReference>
<dbReference type="InterPro" id="IPR017932">
    <property type="entry name" value="GATase_2_dom"/>
</dbReference>
<dbReference type="Gene3D" id="3.60.20.10">
    <property type="entry name" value="Glutamine Phosphoribosylpyrophosphate, subunit 1, domain 1"/>
    <property type="match status" value="1"/>
</dbReference>
<comment type="pathway">
    <text evidence="14">Amino-acid biosynthesis.</text>
</comment>
<evidence type="ECO:0000256" key="9">
    <source>
        <dbReference type="ARBA" id="ARBA00023002"/>
    </source>
</evidence>
<evidence type="ECO:0000256" key="3">
    <source>
        <dbReference type="ARBA" id="ARBA00009716"/>
    </source>
</evidence>
<name>A0A9X7Z9K4_9BACL</name>
<dbReference type="InterPro" id="IPR029055">
    <property type="entry name" value="Ntn_hydrolases_N"/>
</dbReference>
<keyword evidence="13" id="KW-0003">3Fe-4S</keyword>
<dbReference type="InterPro" id="IPR002489">
    <property type="entry name" value="Glu_synth_asu_C"/>
</dbReference>
<dbReference type="KEGG" id="afx:JZ786_11315"/>
<accession>A0A9X7Z9K4</accession>
<comment type="cofactor">
    <cofactor evidence="2">
        <name>[3Fe-4S] cluster</name>
        <dbReference type="ChEBI" id="CHEBI:21137"/>
    </cofactor>
</comment>
<keyword evidence="9" id="KW-0560">Oxidoreductase</keyword>
<evidence type="ECO:0000256" key="4">
    <source>
        <dbReference type="ARBA" id="ARBA00022605"/>
    </source>
</evidence>